<dbReference type="EMBL" id="QFPO01000016">
    <property type="protein sequence ID" value="PZQ11523.1"/>
    <property type="molecule type" value="Genomic_DNA"/>
</dbReference>
<accession>A0A2W5M2C4</accession>
<evidence type="ECO:0000313" key="2">
    <source>
        <dbReference type="Proteomes" id="UP000249046"/>
    </source>
</evidence>
<organism evidence="1 2">
    <name type="scientific">Rhodanobacter denitrificans</name>
    <dbReference type="NCBI Taxonomy" id="666685"/>
    <lineage>
        <taxon>Bacteria</taxon>
        <taxon>Pseudomonadati</taxon>
        <taxon>Pseudomonadota</taxon>
        <taxon>Gammaproteobacteria</taxon>
        <taxon>Lysobacterales</taxon>
        <taxon>Rhodanobacteraceae</taxon>
        <taxon>Rhodanobacter</taxon>
    </lineage>
</organism>
<proteinExistence type="predicted"/>
<reference evidence="1 2" key="1">
    <citation type="submission" date="2017-08" db="EMBL/GenBank/DDBJ databases">
        <title>Infants hospitalized years apart are colonized by the same room-sourced microbial strains.</title>
        <authorList>
            <person name="Brooks B."/>
            <person name="Olm M.R."/>
            <person name="Firek B.A."/>
            <person name="Baker R."/>
            <person name="Thomas B.C."/>
            <person name="Morowitz M.J."/>
            <person name="Banfield J.F."/>
        </authorList>
    </citation>
    <scope>NUCLEOTIDE SEQUENCE [LARGE SCALE GENOMIC DNA]</scope>
    <source>
        <strain evidence="1">S2_005_003_R2_42</strain>
    </source>
</reference>
<evidence type="ECO:0000313" key="1">
    <source>
        <dbReference type="EMBL" id="PZQ11523.1"/>
    </source>
</evidence>
<sequence length="61" mass="7102">MSTIHSFEHKVIEVKVKLFRNTFLEDIGEVLRREGQGGWELVNAVQSSSATPLLLFFKRRR</sequence>
<dbReference type="AlphaFoldDB" id="A0A2W5M2C4"/>
<evidence type="ECO:0008006" key="3">
    <source>
        <dbReference type="Google" id="ProtNLM"/>
    </source>
</evidence>
<name>A0A2W5M2C4_9GAMM</name>
<dbReference type="Proteomes" id="UP000249046">
    <property type="component" value="Unassembled WGS sequence"/>
</dbReference>
<dbReference type="InterPro" id="IPR025234">
    <property type="entry name" value="YjzH-like"/>
</dbReference>
<protein>
    <recommendedName>
        <fullName evidence="3">DUF4177 domain-containing protein</fullName>
    </recommendedName>
</protein>
<comment type="caution">
    <text evidence="1">The sequence shown here is derived from an EMBL/GenBank/DDBJ whole genome shotgun (WGS) entry which is preliminary data.</text>
</comment>
<dbReference type="Pfam" id="PF13783">
    <property type="entry name" value="DUF4177"/>
    <property type="match status" value="1"/>
</dbReference>
<gene>
    <name evidence="1" type="ORF">DI564_14665</name>
</gene>